<keyword evidence="7 9" id="KW-0460">Magnesium</keyword>
<dbReference type="GO" id="GO:0006094">
    <property type="term" value="P:gluconeogenesis"/>
    <property type="evidence" value="ECO:0007669"/>
    <property type="project" value="UniProtKB-UniRule"/>
</dbReference>
<keyword evidence="6 9" id="KW-0378">Hydrolase</keyword>
<dbReference type="GO" id="GO:0006000">
    <property type="term" value="P:fructose metabolic process"/>
    <property type="evidence" value="ECO:0007669"/>
    <property type="project" value="TreeGrafter"/>
</dbReference>
<keyword evidence="4 9" id="KW-0963">Cytoplasm</keyword>
<dbReference type="PRINTS" id="PR00115">
    <property type="entry name" value="F16BPHPHTASE"/>
</dbReference>
<dbReference type="KEGG" id="apol:K9D25_00665"/>
<evidence type="ECO:0000256" key="9">
    <source>
        <dbReference type="HAMAP-Rule" id="MF_01855"/>
    </source>
</evidence>
<dbReference type="AlphaFoldDB" id="A0A9E7CWN4"/>
<feature type="binding site" evidence="9">
    <location>
        <position position="110"/>
    </location>
    <ligand>
        <name>Mg(2+)</name>
        <dbReference type="ChEBI" id="CHEBI:18420"/>
        <label>1</label>
    </ligand>
</feature>
<accession>A0A9E7CWN4</accession>
<protein>
    <recommendedName>
        <fullName evidence="9">Fructose-1,6-bisphosphatase class 1</fullName>
        <shortName evidence="9">FBPase class 1</shortName>
        <ecNumber evidence="9">3.1.3.11</ecNumber>
    </recommendedName>
    <alternativeName>
        <fullName evidence="9">D-fructose-1,6-bisphosphate 1-phosphohydrolase class 1</fullName>
    </alternativeName>
</protein>
<evidence type="ECO:0000256" key="6">
    <source>
        <dbReference type="ARBA" id="ARBA00022801"/>
    </source>
</evidence>
<keyword evidence="5 9" id="KW-0479">Metal-binding</keyword>
<dbReference type="GO" id="GO:0006002">
    <property type="term" value="P:fructose 6-phosphate metabolic process"/>
    <property type="evidence" value="ECO:0007669"/>
    <property type="project" value="TreeGrafter"/>
</dbReference>
<dbReference type="RefSeq" id="WP_244378270.1">
    <property type="nucleotide sequence ID" value="NZ_CP083239.1"/>
</dbReference>
<evidence type="ECO:0000256" key="5">
    <source>
        <dbReference type="ARBA" id="ARBA00022723"/>
    </source>
</evidence>
<dbReference type="PIRSF" id="PIRSF000904">
    <property type="entry name" value="FBPtase_SBPase"/>
    <property type="match status" value="1"/>
</dbReference>
<dbReference type="PANTHER" id="PTHR11556:SF35">
    <property type="entry name" value="SEDOHEPTULOSE-1,7-BISPHOSPHATASE, CHLOROPLASTIC"/>
    <property type="match status" value="1"/>
</dbReference>
<dbReference type="Pfam" id="PF00316">
    <property type="entry name" value="FBPase"/>
    <property type="match status" value="1"/>
</dbReference>
<comment type="subunit">
    <text evidence="9">Homotetramer.</text>
</comment>
<feature type="binding site" evidence="9">
    <location>
        <position position="108"/>
    </location>
    <ligand>
        <name>Mg(2+)</name>
        <dbReference type="ChEBI" id="CHEBI:18420"/>
        <label>1</label>
    </ligand>
</feature>
<comment type="caution">
    <text evidence="9">Lacks conserved residue(s) required for the propagation of feature annotation.</text>
</comment>
<dbReference type="Gene3D" id="3.30.540.10">
    <property type="entry name" value="Fructose-1,6-Bisphosphatase, subunit A, domain 1"/>
    <property type="match status" value="1"/>
</dbReference>
<dbReference type="InterPro" id="IPR000146">
    <property type="entry name" value="FBPase_class-1"/>
</dbReference>
<dbReference type="InterPro" id="IPR033391">
    <property type="entry name" value="FBPase_N"/>
</dbReference>
<reference evidence="13" key="1">
    <citation type="submission" date="2021-09" db="EMBL/GenBank/DDBJ databases">
        <title>Network and meta-omics reveal the key degrader and cooperation patterns in an efficient 1,4-dioxane-degrading microbial community.</title>
        <authorList>
            <person name="Dai C."/>
        </authorList>
    </citation>
    <scope>NUCLEOTIDE SEQUENCE</scope>
    <source>
        <strain evidence="13">ZM13</strain>
    </source>
</reference>
<dbReference type="GO" id="GO:0000287">
    <property type="term" value="F:magnesium ion binding"/>
    <property type="evidence" value="ECO:0007669"/>
    <property type="project" value="UniProtKB-UniRule"/>
</dbReference>
<dbReference type="GO" id="GO:0005829">
    <property type="term" value="C:cytosol"/>
    <property type="evidence" value="ECO:0007669"/>
    <property type="project" value="TreeGrafter"/>
</dbReference>
<keyword evidence="8 9" id="KW-0119">Carbohydrate metabolism</keyword>
<feature type="domain" description="Fructose-1-6-bisphosphatase class 1 C-terminal" evidence="12">
    <location>
        <begin position="190"/>
        <end position="320"/>
    </location>
</feature>
<dbReference type="NCBIfam" id="NF006780">
    <property type="entry name" value="PRK09293.1-4"/>
    <property type="match status" value="1"/>
</dbReference>
<evidence type="ECO:0000256" key="8">
    <source>
        <dbReference type="ARBA" id="ARBA00023277"/>
    </source>
</evidence>
<evidence type="ECO:0000313" key="13">
    <source>
        <dbReference type="EMBL" id="UOK71274.1"/>
    </source>
</evidence>
<dbReference type="HAMAP" id="MF_01855">
    <property type="entry name" value="FBPase_class1"/>
    <property type="match status" value="1"/>
</dbReference>
<comment type="catalytic activity">
    <reaction evidence="1 9">
        <text>beta-D-fructose 1,6-bisphosphate + H2O = beta-D-fructose 6-phosphate + phosphate</text>
        <dbReference type="Rhea" id="RHEA:11064"/>
        <dbReference type="ChEBI" id="CHEBI:15377"/>
        <dbReference type="ChEBI" id="CHEBI:32966"/>
        <dbReference type="ChEBI" id="CHEBI:43474"/>
        <dbReference type="ChEBI" id="CHEBI:57634"/>
        <dbReference type="EC" id="3.1.3.11"/>
    </reaction>
</comment>
<evidence type="ECO:0000259" key="11">
    <source>
        <dbReference type="Pfam" id="PF00316"/>
    </source>
</evidence>
<dbReference type="Gene3D" id="3.40.190.80">
    <property type="match status" value="1"/>
</dbReference>
<evidence type="ECO:0000313" key="14">
    <source>
        <dbReference type="Proteomes" id="UP000831684"/>
    </source>
</evidence>
<comment type="subcellular location">
    <subcellularLocation>
        <location evidence="9">Cytoplasm</location>
    </subcellularLocation>
</comment>
<evidence type="ECO:0000256" key="3">
    <source>
        <dbReference type="ARBA" id="ARBA00010941"/>
    </source>
</evidence>
<feature type="binding site" evidence="9">
    <location>
        <position position="197"/>
    </location>
    <ligand>
        <name>substrate</name>
    </ligand>
</feature>
<organism evidence="13 14">
    <name type="scientific">Ancylobacter polymorphus</name>
    <dbReference type="NCBI Taxonomy" id="223390"/>
    <lineage>
        <taxon>Bacteria</taxon>
        <taxon>Pseudomonadati</taxon>
        <taxon>Pseudomonadota</taxon>
        <taxon>Alphaproteobacteria</taxon>
        <taxon>Hyphomicrobiales</taxon>
        <taxon>Xanthobacteraceae</taxon>
        <taxon>Ancylobacter</taxon>
    </lineage>
</organism>
<feature type="binding site" evidence="9">
    <location>
        <begin position="249"/>
        <end position="251"/>
    </location>
    <ligand>
        <name>substrate</name>
    </ligand>
</feature>
<comment type="pathway">
    <text evidence="2">Carbohydrate biosynthesis; Calvin cycle.</text>
</comment>
<dbReference type="GO" id="GO:0042132">
    <property type="term" value="F:fructose 1,6-bisphosphate 1-phosphatase activity"/>
    <property type="evidence" value="ECO:0007669"/>
    <property type="project" value="UniProtKB-UniRule"/>
</dbReference>
<dbReference type="PIRSF" id="PIRSF500210">
    <property type="entry name" value="FBPtase"/>
    <property type="match status" value="1"/>
</dbReference>
<feature type="binding site" evidence="9">
    <location>
        <position position="111"/>
    </location>
    <ligand>
        <name>Mg(2+)</name>
        <dbReference type="ChEBI" id="CHEBI:18420"/>
        <label>2</label>
    </ligand>
</feature>
<evidence type="ECO:0000256" key="10">
    <source>
        <dbReference type="RuleBase" id="RU000508"/>
    </source>
</evidence>
<feature type="domain" description="Fructose-1-6-bisphosphatase class I N-terminal" evidence="11">
    <location>
        <begin position="33"/>
        <end position="182"/>
    </location>
</feature>
<dbReference type="Proteomes" id="UP000831684">
    <property type="component" value="Chromosome"/>
</dbReference>
<gene>
    <name evidence="9" type="primary">fbp</name>
    <name evidence="13" type="ORF">K9D25_00665</name>
</gene>
<dbReference type="GO" id="GO:0005986">
    <property type="term" value="P:sucrose biosynthetic process"/>
    <property type="evidence" value="ECO:0007669"/>
    <property type="project" value="TreeGrafter"/>
</dbReference>
<dbReference type="EMBL" id="CP083239">
    <property type="protein sequence ID" value="UOK71274.1"/>
    <property type="molecule type" value="Genomic_DNA"/>
</dbReference>
<proteinExistence type="inferred from homology"/>
<dbReference type="PROSITE" id="PS00124">
    <property type="entry name" value="FBPASE"/>
    <property type="match status" value="1"/>
</dbReference>
<dbReference type="GO" id="GO:0030388">
    <property type="term" value="P:fructose 1,6-bisphosphate metabolic process"/>
    <property type="evidence" value="ECO:0007669"/>
    <property type="project" value="TreeGrafter"/>
</dbReference>
<dbReference type="Pfam" id="PF18913">
    <property type="entry name" value="FBPase_C"/>
    <property type="match status" value="1"/>
</dbReference>
<dbReference type="FunFam" id="3.40.190.80:FF:000011">
    <property type="entry name" value="Fructose-1,6-bisphosphatase class 1"/>
    <property type="match status" value="1"/>
</dbReference>
<dbReference type="InterPro" id="IPR044015">
    <property type="entry name" value="FBPase_C_dom"/>
</dbReference>
<dbReference type="SUPFAM" id="SSF56655">
    <property type="entry name" value="Carbohydrate phosphatase"/>
    <property type="match status" value="1"/>
</dbReference>
<name>A0A9E7CWN4_9HYPH</name>
<dbReference type="PANTHER" id="PTHR11556">
    <property type="entry name" value="FRUCTOSE-1,6-BISPHOSPHATASE-RELATED"/>
    <property type="match status" value="1"/>
</dbReference>
<dbReference type="CDD" id="cd00354">
    <property type="entry name" value="FBPase"/>
    <property type="match status" value="1"/>
</dbReference>
<feature type="binding site" evidence="9">
    <location>
        <position position="89"/>
    </location>
    <ligand>
        <name>Mg(2+)</name>
        <dbReference type="ChEBI" id="CHEBI:18420"/>
        <label>1</label>
    </ligand>
</feature>
<dbReference type="EC" id="3.1.3.11" evidence="9"/>
<feature type="binding site" evidence="9">
    <location>
        <position position="108"/>
    </location>
    <ligand>
        <name>Mg(2+)</name>
        <dbReference type="ChEBI" id="CHEBI:18420"/>
        <label>2</label>
    </ligand>
</feature>
<evidence type="ECO:0000256" key="4">
    <source>
        <dbReference type="ARBA" id="ARBA00022490"/>
    </source>
</evidence>
<dbReference type="NCBIfam" id="NF006779">
    <property type="entry name" value="PRK09293.1-3"/>
    <property type="match status" value="1"/>
</dbReference>
<evidence type="ECO:0000256" key="1">
    <source>
        <dbReference type="ARBA" id="ARBA00001273"/>
    </source>
</evidence>
<dbReference type="InterPro" id="IPR020548">
    <property type="entry name" value="Fructose_bisphosphatase_AS"/>
</dbReference>
<evidence type="ECO:0000256" key="2">
    <source>
        <dbReference type="ARBA" id="ARBA00005215"/>
    </source>
</evidence>
<feature type="binding site" evidence="9">
    <location>
        <begin position="111"/>
        <end position="114"/>
    </location>
    <ligand>
        <name>substrate</name>
    </ligand>
</feature>
<feature type="binding site" evidence="9">
    <location>
        <position position="269"/>
    </location>
    <ligand>
        <name>Mg(2+)</name>
        <dbReference type="ChEBI" id="CHEBI:18420"/>
        <label>2</label>
    </ligand>
</feature>
<evidence type="ECO:0000256" key="7">
    <source>
        <dbReference type="ARBA" id="ARBA00022842"/>
    </source>
</evidence>
<evidence type="ECO:0000259" key="12">
    <source>
        <dbReference type="Pfam" id="PF18913"/>
    </source>
</evidence>
<dbReference type="InterPro" id="IPR028343">
    <property type="entry name" value="FBPtase"/>
</dbReference>
<sequence>MTRPTLQGHLEGWSQADALRRDIASAVIALADAGRQISELLAAGPLAGALANVRGYHADGDSQKELDVITDDLVREALSEAPVALFGSEEADAAVPLNPAGTLAVAVDPLDGSSNIDTNATVGTIFSILPFIGSDSLLQTGRAQLAAGFLLYGPQTALVLTVGDGTQIFILDRASGAFLLAEPRALVLPETAEYAINASNLRHWDVAIRCYIEDCLAGADGPRGKDFNTRWVASMVADVYRILVRGGVYLYPGDARRGYGHGRLRLVYEANPVAFLMEQAQGSATDGRLPILDIVPEHLHQRVPLVFGSRAEVERIARYHRDAAAMPERSPLFGRRGLLRA</sequence>
<comment type="similarity">
    <text evidence="3 9 10">Belongs to the FBPase class 1 family.</text>
</comment>
<comment type="cofactor">
    <cofactor evidence="9">
        <name>Mg(2+)</name>
        <dbReference type="ChEBI" id="CHEBI:18420"/>
    </cofactor>
    <text evidence="9">Binds 2 magnesium ions per subunit.</text>
</comment>